<dbReference type="Proteomes" id="UP000321555">
    <property type="component" value="Chromosome"/>
</dbReference>
<dbReference type="OrthoDB" id="2079983at2"/>
<dbReference type="Gene3D" id="1.20.58.780">
    <property type="match status" value="1"/>
</dbReference>
<feature type="signal peptide" evidence="2">
    <location>
        <begin position="1"/>
        <end position="22"/>
    </location>
</feature>
<sequence length="750" mass="78242">MKKKAIKIAASTAVAASAFVAAAPVNKADAAVNLDQIVQDAQNAGTVLKWAISVEGSADYVTRPYAQYNAAKKAIDAADKALKGASASDKLKYEARLTDPKIQVKRAQAYIDAITSSEKIKELTANLNAAVKSDDIEKVETAYHKATAEYRKQSALLDRVYGQSTRDGIRNAVKPALEKLVAELKNDVTVNMLAKGAAADVKAGKTAEAGKKIAEAQAILDANVLKWETSLQKSVDDVLTSLPLGVTSVSRVNDTSVVVSLNKPVVAVAASEFTFDNGLVATSAVLGADKKTVTLTTTKQAAGKTYTVTYKGTTAQFVTPVDPAGNVSIDQAEVHAETTQGIALVATFKTKQGTANNNPVDVTVPAGYKVTSVNGATKAIASGTTEQVSPVDGQIVVVVTADDVDTPATGKKVKFEQLTGATGTVVETKESGKLNFYKLDDVEDLTATTGKVEYVDAANNYFVANTGHKYLLKSSGNIYQDTNNTVITLDALKAKLSKGDVVTGQYAKDSSSVLKLALDLVATAEFELDQELEENTTAFRVAGNTITFSGSGEAGKTISIYDVTKLRPVAQTKVNSNNKWEVTVPVDPTIVAGVDFSVRQAASVNEIAPDYAAGLAGATTPLKVIAGTFKTNGVAPVAALSGAADASLNGDKFTYTIDPALGDKVVVDGTSSITLTDGDLTKATFTNGVNNTKIEKVTDTTFSITFGGPVSIGGGDGKLTGSLTVSDVVGVKNEYNLKLSTSGMVNIFGY</sequence>
<gene>
    <name evidence="4" type="ORF">FSZ17_21690</name>
</gene>
<dbReference type="STRING" id="1742359.GCA_001439625_03171"/>
<dbReference type="KEGG" id="bda:FSZ17_21690"/>
<feature type="domain" description="SbsC C-terminal" evidence="3">
    <location>
        <begin position="49"/>
        <end position="171"/>
    </location>
</feature>
<reference evidence="5" key="1">
    <citation type="submission" date="2019-08" db="EMBL/GenBank/DDBJ databases">
        <authorList>
            <person name="Zheng X."/>
        </authorList>
    </citation>
    <scope>NUCLEOTIDE SEQUENCE [LARGE SCALE GENOMIC DNA]</scope>
    <source>
        <strain evidence="5">FJAT-25496</strain>
    </source>
</reference>
<name>A0A5B8Z9R6_CYTDA</name>
<evidence type="ECO:0000313" key="4">
    <source>
        <dbReference type="EMBL" id="QED49671.1"/>
    </source>
</evidence>
<dbReference type="InterPro" id="IPR014755">
    <property type="entry name" value="Cu-Rt/internalin_Ig-like"/>
</dbReference>
<feature type="chain" id="PRO_5038951452" description="SbsC C-terminal domain-containing protein" evidence="2">
    <location>
        <begin position="23"/>
        <end position="750"/>
    </location>
</feature>
<protein>
    <recommendedName>
        <fullName evidence="3">SbsC C-terminal domain-containing protein</fullName>
    </recommendedName>
</protein>
<dbReference type="InterPro" id="IPR041378">
    <property type="entry name" value="S-layer_SbsC_C"/>
</dbReference>
<accession>A0A5B8Z9R6</accession>
<organism evidence="4 5">
    <name type="scientific">Cytobacillus dafuensis</name>
    <name type="common">Bacillus dafuensis</name>
    <dbReference type="NCBI Taxonomy" id="1742359"/>
    <lineage>
        <taxon>Bacteria</taxon>
        <taxon>Bacillati</taxon>
        <taxon>Bacillota</taxon>
        <taxon>Bacilli</taxon>
        <taxon>Bacillales</taxon>
        <taxon>Bacillaceae</taxon>
        <taxon>Cytobacillus</taxon>
    </lineage>
</organism>
<evidence type="ECO:0000259" key="3">
    <source>
        <dbReference type="Pfam" id="PF18058"/>
    </source>
</evidence>
<keyword evidence="5" id="KW-1185">Reference proteome</keyword>
<dbReference type="RefSeq" id="WP_057772952.1">
    <property type="nucleotide sequence ID" value="NZ_CP042593.1"/>
</dbReference>
<evidence type="ECO:0000256" key="1">
    <source>
        <dbReference type="ARBA" id="ARBA00022729"/>
    </source>
</evidence>
<dbReference type="EMBL" id="CP042593">
    <property type="protein sequence ID" value="QED49671.1"/>
    <property type="molecule type" value="Genomic_DNA"/>
</dbReference>
<evidence type="ECO:0000256" key="2">
    <source>
        <dbReference type="SAM" id="SignalP"/>
    </source>
</evidence>
<proteinExistence type="predicted"/>
<evidence type="ECO:0000313" key="5">
    <source>
        <dbReference type="Proteomes" id="UP000321555"/>
    </source>
</evidence>
<keyword evidence="1 2" id="KW-0732">Signal</keyword>
<dbReference type="Pfam" id="PF18058">
    <property type="entry name" value="SbsC_C"/>
    <property type="match status" value="1"/>
</dbReference>
<dbReference type="Gene3D" id="2.60.40.1220">
    <property type="match status" value="1"/>
</dbReference>
<dbReference type="AlphaFoldDB" id="A0A5B8Z9R6"/>